<feature type="repeat" description="PPR" evidence="2">
    <location>
        <begin position="289"/>
        <end position="323"/>
    </location>
</feature>
<evidence type="ECO:0000256" key="2">
    <source>
        <dbReference type="PROSITE-ProRule" id="PRU00708"/>
    </source>
</evidence>
<dbReference type="EMBL" id="JAJJMA010102447">
    <property type="protein sequence ID" value="MCL7030498.1"/>
    <property type="molecule type" value="Genomic_DNA"/>
</dbReference>
<dbReference type="Pfam" id="PF12854">
    <property type="entry name" value="PPR_1"/>
    <property type="match status" value="2"/>
</dbReference>
<proteinExistence type="predicted"/>
<comment type="caution">
    <text evidence="3">The sequence shown here is derived from an EMBL/GenBank/DDBJ whole genome shotgun (WGS) entry which is preliminary data.</text>
</comment>
<accession>A0AA41VA88</accession>
<evidence type="ECO:0000256" key="1">
    <source>
        <dbReference type="ARBA" id="ARBA00022737"/>
    </source>
</evidence>
<feature type="repeat" description="PPR" evidence="2">
    <location>
        <begin position="359"/>
        <end position="393"/>
    </location>
</feature>
<sequence length="454" mass="52077">MLISQLSLNPNKTLIKFIPLTLNPIFHCYSSSRSPQNQPETLIGSPAQVQQLIASEPNPLLAKDIFDLASRQPGFSHSYSSFHTLICKLGCSRHFSLMQNLINRLKSDRYPVTPDLFADVIQIYGDAKLPDQALKTFYTMVEFDCKPLPKHFNQLLQVLVAHQNYLRTALDLFRTVNRFGISLNTKSYSILMRAFCYNGDISIAYNLFNEMFKRDVLPDAESYRIMMQGLCRKGQVNKAVDLLEDMLNKGFVPDALSYTSVLNSLCRKKKLREAYKLLCRMKVKGCNPDIVHYNTIILGFCREERAVDACKVVHDMESNGCSPNLVSYRTLVTGLCNQGMYDEAMNFTDEMISKGFSPHVSVFHSLIKGYCNVGKIEEACQVLQEMLKHREAPPMEIWMAVVPRVCDNDEMMRTEDTFRRILKEEITHVPQIIDARHGQEEYLIRRIQAKAWKI</sequence>
<reference evidence="3" key="1">
    <citation type="submission" date="2022-03" db="EMBL/GenBank/DDBJ databases">
        <title>A functionally conserved STORR gene fusion in Papaver species that diverged 16.8 million years ago.</title>
        <authorList>
            <person name="Catania T."/>
        </authorList>
    </citation>
    <scope>NUCLEOTIDE SEQUENCE</scope>
    <source>
        <strain evidence="3">S-191538</strain>
    </source>
</reference>
<evidence type="ECO:0000313" key="4">
    <source>
        <dbReference type="Proteomes" id="UP001177140"/>
    </source>
</evidence>
<dbReference type="InterPro" id="IPR011990">
    <property type="entry name" value="TPR-like_helical_dom_sf"/>
</dbReference>
<feature type="repeat" description="PPR" evidence="2">
    <location>
        <begin position="254"/>
        <end position="288"/>
    </location>
</feature>
<feature type="repeat" description="PPR" evidence="2">
    <location>
        <begin position="184"/>
        <end position="218"/>
    </location>
</feature>
<dbReference type="PANTHER" id="PTHR47003:SF2">
    <property type="entry name" value="OS01G0970900 PROTEIN"/>
    <property type="match status" value="1"/>
</dbReference>
<dbReference type="AlphaFoldDB" id="A0AA41VA88"/>
<dbReference type="Proteomes" id="UP001177140">
    <property type="component" value="Unassembled WGS sequence"/>
</dbReference>
<feature type="repeat" description="PPR" evidence="2">
    <location>
        <begin position="219"/>
        <end position="253"/>
    </location>
</feature>
<organism evidence="3 4">
    <name type="scientific">Papaver nudicaule</name>
    <name type="common">Iceland poppy</name>
    <dbReference type="NCBI Taxonomy" id="74823"/>
    <lineage>
        <taxon>Eukaryota</taxon>
        <taxon>Viridiplantae</taxon>
        <taxon>Streptophyta</taxon>
        <taxon>Embryophyta</taxon>
        <taxon>Tracheophyta</taxon>
        <taxon>Spermatophyta</taxon>
        <taxon>Magnoliopsida</taxon>
        <taxon>Ranunculales</taxon>
        <taxon>Papaveraceae</taxon>
        <taxon>Papaveroideae</taxon>
        <taxon>Papaver</taxon>
    </lineage>
</organism>
<dbReference type="Gene3D" id="1.25.40.10">
    <property type="entry name" value="Tetratricopeptide repeat domain"/>
    <property type="match status" value="2"/>
</dbReference>
<evidence type="ECO:0008006" key="5">
    <source>
        <dbReference type="Google" id="ProtNLM"/>
    </source>
</evidence>
<dbReference type="NCBIfam" id="TIGR00756">
    <property type="entry name" value="PPR"/>
    <property type="match status" value="6"/>
</dbReference>
<gene>
    <name evidence="3" type="ORF">MKW94_021091</name>
</gene>
<keyword evidence="4" id="KW-1185">Reference proteome</keyword>
<evidence type="ECO:0000313" key="3">
    <source>
        <dbReference type="EMBL" id="MCL7030498.1"/>
    </source>
</evidence>
<protein>
    <recommendedName>
        <fullName evidence="5">Pentatricopeptide repeat-containing protein</fullName>
    </recommendedName>
</protein>
<dbReference type="GO" id="GO:0008380">
    <property type="term" value="P:RNA splicing"/>
    <property type="evidence" value="ECO:0007669"/>
    <property type="project" value="InterPro"/>
</dbReference>
<dbReference type="InterPro" id="IPR002885">
    <property type="entry name" value="PPR_rpt"/>
</dbReference>
<feature type="repeat" description="PPR" evidence="2">
    <location>
        <begin position="324"/>
        <end position="358"/>
    </location>
</feature>
<keyword evidence="1" id="KW-0677">Repeat</keyword>
<dbReference type="Pfam" id="PF13041">
    <property type="entry name" value="PPR_2"/>
    <property type="match status" value="2"/>
</dbReference>
<name>A0AA41VA88_PAPNU</name>
<dbReference type="PANTHER" id="PTHR47003">
    <property type="entry name" value="OS01G0970900 PROTEIN"/>
    <property type="match status" value="1"/>
</dbReference>
<dbReference type="InterPro" id="IPR044578">
    <property type="entry name" value="BIR6-like"/>
</dbReference>
<dbReference type="PROSITE" id="PS51375">
    <property type="entry name" value="PPR"/>
    <property type="match status" value="6"/>
</dbReference>